<keyword evidence="6" id="KW-0805">Transcription regulation</keyword>
<comment type="subcellular location">
    <subcellularLocation>
        <location evidence="1">Nucleus</location>
        <location evidence="1">Nucleolus</location>
    </subcellularLocation>
</comment>
<evidence type="ECO:0000313" key="12">
    <source>
        <dbReference type="EMBL" id="THG20458.1"/>
    </source>
</evidence>
<keyword evidence="7" id="KW-0238">DNA-binding</keyword>
<comment type="similarity">
    <text evidence="2">Belongs to the RRN7/TAF1B family.</text>
</comment>
<comment type="caution">
    <text evidence="12">The sequence shown here is derived from an EMBL/GenBank/DDBJ whole genome shotgun (WGS) entry which is preliminary data.</text>
</comment>
<name>A0A4S4EU64_CAMSN</name>
<evidence type="ECO:0000256" key="3">
    <source>
        <dbReference type="ARBA" id="ARBA00022723"/>
    </source>
</evidence>
<evidence type="ECO:0000259" key="11">
    <source>
        <dbReference type="Pfam" id="PF20644"/>
    </source>
</evidence>
<dbReference type="STRING" id="542762.A0A4S4EU64"/>
<protein>
    <recommendedName>
        <fullName evidence="11">Rrn7/TAF1B N-terminal cyclin domain-containing protein</fullName>
    </recommendedName>
</protein>
<feature type="region of interest" description="Disordered" evidence="10">
    <location>
        <begin position="516"/>
        <end position="601"/>
    </location>
</feature>
<proteinExistence type="inferred from homology"/>
<feature type="compositionally biased region" description="Basic and acidic residues" evidence="10">
    <location>
        <begin position="537"/>
        <end position="550"/>
    </location>
</feature>
<accession>A0A4S4EU64</accession>
<feature type="domain" description="Rrn7/TAF1B N-terminal cyclin" evidence="11">
    <location>
        <begin position="141"/>
        <end position="274"/>
    </location>
</feature>
<evidence type="ECO:0000256" key="1">
    <source>
        <dbReference type="ARBA" id="ARBA00004604"/>
    </source>
</evidence>
<organism evidence="12 13">
    <name type="scientific">Camellia sinensis var. sinensis</name>
    <name type="common">China tea</name>
    <dbReference type="NCBI Taxonomy" id="542762"/>
    <lineage>
        <taxon>Eukaryota</taxon>
        <taxon>Viridiplantae</taxon>
        <taxon>Streptophyta</taxon>
        <taxon>Embryophyta</taxon>
        <taxon>Tracheophyta</taxon>
        <taxon>Spermatophyta</taxon>
        <taxon>Magnoliopsida</taxon>
        <taxon>eudicotyledons</taxon>
        <taxon>Gunneridae</taxon>
        <taxon>Pentapetalae</taxon>
        <taxon>asterids</taxon>
        <taxon>Ericales</taxon>
        <taxon>Theaceae</taxon>
        <taxon>Camellia</taxon>
    </lineage>
</organism>
<dbReference type="PANTHER" id="PTHR31576">
    <property type="entry name" value="TATA BOX-BINDING PROTEIN-ASSOCIATED FACTOR RNA POLYMERASE I SUBUNIT B"/>
    <property type="match status" value="1"/>
</dbReference>
<evidence type="ECO:0000256" key="2">
    <source>
        <dbReference type="ARBA" id="ARBA00006899"/>
    </source>
</evidence>
<evidence type="ECO:0000313" key="13">
    <source>
        <dbReference type="Proteomes" id="UP000306102"/>
    </source>
</evidence>
<dbReference type="InterPro" id="IPR048540">
    <property type="entry name" value="Rrn7_cyclin_N"/>
</dbReference>
<dbReference type="Pfam" id="PF20644">
    <property type="entry name" value="Rrn7_cyclin_N"/>
    <property type="match status" value="1"/>
</dbReference>
<evidence type="ECO:0000256" key="9">
    <source>
        <dbReference type="ARBA" id="ARBA00023242"/>
    </source>
</evidence>
<evidence type="ECO:0000256" key="5">
    <source>
        <dbReference type="ARBA" id="ARBA00022833"/>
    </source>
</evidence>
<dbReference type="GO" id="GO:0042790">
    <property type="term" value="P:nucleolar large rRNA transcription by RNA polymerase I"/>
    <property type="evidence" value="ECO:0007669"/>
    <property type="project" value="TreeGrafter"/>
</dbReference>
<dbReference type="EMBL" id="SDRB02001925">
    <property type="protein sequence ID" value="THG20458.1"/>
    <property type="molecule type" value="Genomic_DNA"/>
</dbReference>
<keyword evidence="3" id="KW-0479">Metal-binding</keyword>
<dbReference type="GO" id="GO:0070860">
    <property type="term" value="C:RNA polymerase I core factor complex"/>
    <property type="evidence" value="ECO:0007669"/>
    <property type="project" value="InterPro"/>
</dbReference>
<reference evidence="12 13" key="1">
    <citation type="journal article" date="2018" name="Proc. Natl. Acad. Sci. U.S.A.">
        <title>Draft genome sequence of Camellia sinensis var. sinensis provides insights into the evolution of the tea genome and tea quality.</title>
        <authorList>
            <person name="Wei C."/>
            <person name="Yang H."/>
            <person name="Wang S."/>
            <person name="Zhao J."/>
            <person name="Liu C."/>
            <person name="Gao L."/>
            <person name="Xia E."/>
            <person name="Lu Y."/>
            <person name="Tai Y."/>
            <person name="She G."/>
            <person name="Sun J."/>
            <person name="Cao H."/>
            <person name="Tong W."/>
            <person name="Gao Q."/>
            <person name="Li Y."/>
            <person name="Deng W."/>
            <person name="Jiang X."/>
            <person name="Wang W."/>
            <person name="Chen Q."/>
            <person name="Zhang S."/>
            <person name="Li H."/>
            <person name="Wu J."/>
            <person name="Wang P."/>
            <person name="Li P."/>
            <person name="Shi C."/>
            <person name="Zheng F."/>
            <person name="Jian J."/>
            <person name="Huang B."/>
            <person name="Shan D."/>
            <person name="Shi M."/>
            <person name="Fang C."/>
            <person name="Yue Y."/>
            <person name="Li F."/>
            <person name="Li D."/>
            <person name="Wei S."/>
            <person name="Han B."/>
            <person name="Jiang C."/>
            <person name="Yin Y."/>
            <person name="Xia T."/>
            <person name="Zhang Z."/>
            <person name="Bennetzen J.L."/>
            <person name="Zhao S."/>
            <person name="Wan X."/>
        </authorList>
    </citation>
    <scope>NUCLEOTIDE SEQUENCE [LARGE SCALE GENOMIC DNA]</scope>
    <source>
        <strain evidence="13">cv. Shuchazao</strain>
        <tissue evidence="12">Leaf</tissue>
    </source>
</reference>
<evidence type="ECO:0000256" key="10">
    <source>
        <dbReference type="SAM" id="MobiDB-lite"/>
    </source>
</evidence>
<feature type="region of interest" description="Disordered" evidence="10">
    <location>
        <begin position="190"/>
        <end position="209"/>
    </location>
</feature>
<evidence type="ECO:0000256" key="8">
    <source>
        <dbReference type="ARBA" id="ARBA00023163"/>
    </source>
</evidence>
<dbReference type="InterPro" id="IPR033599">
    <property type="entry name" value="TAF1B/Rrn7"/>
</dbReference>
<evidence type="ECO:0000256" key="4">
    <source>
        <dbReference type="ARBA" id="ARBA00022771"/>
    </source>
</evidence>
<keyword evidence="13" id="KW-1185">Reference proteome</keyword>
<dbReference type="AlphaFoldDB" id="A0A4S4EU64"/>
<keyword evidence="5" id="KW-0862">Zinc</keyword>
<feature type="compositionally biased region" description="Polar residues" evidence="10">
    <location>
        <begin position="572"/>
        <end position="597"/>
    </location>
</feature>
<evidence type="ECO:0000256" key="7">
    <source>
        <dbReference type="ARBA" id="ARBA00023125"/>
    </source>
</evidence>
<keyword evidence="4" id="KW-0863">Zinc-finger</keyword>
<sequence length="791" mass="88641">MDDRVNLTCHACGNLGFADGSDGFFYCLRCGSQAEDIVDTAVADEDFVDPGAGAGASGGIYLASHRRQTPVAVKAEPISQSQPQSQFWESLNALENDAKKEEGRVGYGVGPTSPSDFGSGSRSVSYDDYYSEIRLRYVMGFQIMIQMQCKALVENFRVNPVIYGLAGTIWLRFVAFTRVFDDNWADEAIHESESQKEGQPDDFKPRAKYSAEPHNIHGQRAVMIWYKLLSKAIPLSHSLAISFLVCHLAREAVLPTDILKWALEGKLPYFAAFVEIEKQIGPPSNACPFSSSLMFKPSETVPSYKLESLSASIAQTIGLELPPVNFYAIASLYLTQLSLPVGKILPSVCQIYEWSLPPELWLSANELRLPTRVCVMSMVIVAIRMLYNINGFGFWEMSLSSSTGTSNGNSQGEHTCDADVRVDANQGSPSPGLDGTGTDPFKNSSHEKSELDAVELLRNLEVQKVVVEEKYEYSKDLPTYLQYCKDVVFAGLGPSFEDIEEEKLIEELWDFYEAKKHSGPSNHPEVGSNGGLHQKRSRDDVMSSVEESKRKRENRSTGSPSTDVETSHADDCTQQSMSIDDCSPSESDSLPGAQTSLETRKDRAIRQMKSNMEENRFCYIPPRVNVKRLDYLYYVRKKDEGAYTYAAHADYYILLRSCARVAQVDIRVMHAGVLSFERRLGWFEKRIDHCLSLKPQNDDACEFCREEMKKTATNDSIDQQQLQQQQRQSRIPLPKKQKGVIVLVWTDPFTPLLKTIEDEEENEVFIHGGICSAWSRLPLTLKALAIGLLRF</sequence>
<dbReference type="GO" id="GO:0008270">
    <property type="term" value="F:zinc ion binding"/>
    <property type="evidence" value="ECO:0007669"/>
    <property type="project" value="UniProtKB-KW"/>
</dbReference>
<dbReference type="Proteomes" id="UP000306102">
    <property type="component" value="Unassembled WGS sequence"/>
</dbReference>
<keyword evidence="9" id="KW-0539">Nucleus</keyword>
<feature type="region of interest" description="Disordered" evidence="10">
    <location>
        <begin position="421"/>
        <end position="448"/>
    </location>
</feature>
<gene>
    <name evidence="12" type="ORF">TEA_027537</name>
</gene>
<keyword evidence="8" id="KW-0804">Transcription</keyword>
<evidence type="ECO:0000256" key="6">
    <source>
        <dbReference type="ARBA" id="ARBA00023015"/>
    </source>
</evidence>
<dbReference type="GO" id="GO:0001164">
    <property type="term" value="F:RNA polymerase I core promoter sequence-specific DNA binding"/>
    <property type="evidence" value="ECO:0007669"/>
    <property type="project" value="InterPro"/>
</dbReference>
<dbReference type="PANTHER" id="PTHR31576:SF2">
    <property type="entry name" value="TATA BOX-BINDING PROTEIN-ASSOCIATED FACTOR RNA POLYMERASE I SUBUNIT B"/>
    <property type="match status" value="1"/>
</dbReference>